<sequence>MDCAVRPENIHATALLIGDHGILITGSPGSGKTTLALTLIDHCLQRGLFSRLVGDDQLFVEAHAGRLVCRAPATIKGLAEVPRLGPRPLPFEPACVVDLHVRLLPAVEIARFQEDASDEIAGCAVARIDLAERNVAAALAAVMARLSIAPFL</sequence>
<reference evidence="2 3" key="1">
    <citation type="submission" date="2022-12" db="EMBL/GenBank/DDBJ databases">
        <authorList>
            <person name="Muema E."/>
        </authorList>
    </citation>
    <scope>NUCLEOTIDE SEQUENCE [LARGE SCALE GENOMIC DNA]</scope>
    <source>
        <strain evidence="3">1326</strain>
    </source>
</reference>
<comment type="caution">
    <text evidence="2">The sequence shown here is derived from an EMBL/GenBank/DDBJ whole genome shotgun (WGS) entry which is preliminary data.</text>
</comment>
<protein>
    <submittedName>
        <fullName evidence="2">HPr kinase/phosphorylase</fullName>
    </submittedName>
</protein>
<dbReference type="Proteomes" id="UP001387293">
    <property type="component" value="Unassembled WGS sequence"/>
</dbReference>
<accession>A0ABU8KRB8</accession>
<dbReference type="EMBL" id="JAPYKS010000001">
    <property type="protein sequence ID" value="MEI9407329.1"/>
    <property type="molecule type" value="Genomic_DNA"/>
</dbReference>
<keyword evidence="3" id="KW-1185">Reference proteome</keyword>
<dbReference type="SUPFAM" id="SSF53795">
    <property type="entry name" value="PEP carboxykinase-like"/>
    <property type="match status" value="1"/>
</dbReference>
<dbReference type="Pfam" id="PF07475">
    <property type="entry name" value="Hpr_kinase_C"/>
    <property type="match status" value="1"/>
</dbReference>
<organism evidence="2 3">
    <name type="scientific">Mesorhizobium salmacidum</name>
    <dbReference type="NCBI Taxonomy" id="3015171"/>
    <lineage>
        <taxon>Bacteria</taxon>
        <taxon>Pseudomonadati</taxon>
        <taxon>Pseudomonadota</taxon>
        <taxon>Alphaproteobacteria</taxon>
        <taxon>Hyphomicrobiales</taxon>
        <taxon>Phyllobacteriaceae</taxon>
        <taxon>Mesorhizobium</taxon>
    </lineage>
</organism>
<proteinExistence type="predicted"/>
<dbReference type="CDD" id="cd01918">
    <property type="entry name" value="HprK_C"/>
    <property type="match status" value="1"/>
</dbReference>
<keyword evidence="2" id="KW-0418">Kinase</keyword>
<dbReference type="InterPro" id="IPR011104">
    <property type="entry name" value="Hpr_kin/Pase_C"/>
</dbReference>
<evidence type="ECO:0000313" key="3">
    <source>
        <dbReference type="Proteomes" id="UP001387293"/>
    </source>
</evidence>
<feature type="domain" description="HPr kinase/phosphorylase C-terminal" evidence="1">
    <location>
        <begin position="8"/>
        <end position="85"/>
    </location>
</feature>
<name>A0ABU8KRB8_9HYPH</name>
<evidence type="ECO:0000259" key="1">
    <source>
        <dbReference type="Pfam" id="PF07475"/>
    </source>
</evidence>
<keyword evidence="2" id="KW-0808">Transferase</keyword>
<dbReference type="Gene3D" id="3.40.50.300">
    <property type="entry name" value="P-loop containing nucleotide triphosphate hydrolases"/>
    <property type="match status" value="1"/>
</dbReference>
<dbReference type="GO" id="GO:0016301">
    <property type="term" value="F:kinase activity"/>
    <property type="evidence" value="ECO:0007669"/>
    <property type="project" value="UniProtKB-KW"/>
</dbReference>
<gene>
    <name evidence="2" type="ORF">O7A60_00875</name>
</gene>
<dbReference type="RefSeq" id="WP_337104597.1">
    <property type="nucleotide sequence ID" value="NZ_JAPYKS010000001.1"/>
</dbReference>
<dbReference type="InterPro" id="IPR027417">
    <property type="entry name" value="P-loop_NTPase"/>
</dbReference>
<evidence type="ECO:0000313" key="2">
    <source>
        <dbReference type="EMBL" id="MEI9407329.1"/>
    </source>
</evidence>